<dbReference type="Pfam" id="PF13545">
    <property type="entry name" value="HTH_Crp_2"/>
    <property type="match status" value="1"/>
</dbReference>
<evidence type="ECO:0000256" key="2">
    <source>
        <dbReference type="ARBA" id="ARBA00023125"/>
    </source>
</evidence>
<evidence type="ECO:0000313" key="6">
    <source>
        <dbReference type="EMBL" id="BDB53474.1"/>
    </source>
</evidence>
<dbReference type="PANTHER" id="PTHR24567:SF28">
    <property type="entry name" value="LISTERIOLYSIN REGULATORY PROTEIN"/>
    <property type="match status" value="1"/>
</dbReference>
<organism evidence="6 7">
    <name type="scientific">Flavobacterium ammonificans</name>
    <dbReference type="NCBI Taxonomy" id="1751056"/>
    <lineage>
        <taxon>Bacteria</taxon>
        <taxon>Pseudomonadati</taxon>
        <taxon>Bacteroidota</taxon>
        <taxon>Flavobacteriia</taxon>
        <taxon>Flavobacteriales</taxon>
        <taxon>Flavobacteriaceae</taxon>
        <taxon>Flavobacterium</taxon>
    </lineage>
</organism>
<dbReference type="CDD" id="cd00038">
    <property type="entry name" value="CAP_ED"/>
    <property type="match status" value="1"/>
</dbReference>
<sequence length="227" mass="26292">MNNYWVFEDVNFFSLICPHKYKGYEQDHPFMSFHKGDYIYFQGDVSSTIFLVNSGKVKIGFVDDKGEEYVTAYLKKGDIFGENILLNETHRKEFAQAVEKNTSLCSVTLHQAEELLQGNKSFSTSIYKFIGLKLKKIERRYQIMLFRDTRTRIIEFIKELKEDVTGAVQLINGEILVNNPYSQGEIAKLVGTSRPTFNIIINELEKEGRIAYQKNKILLKNSFLLDS</sequence>
<protein>
    <submittedName>
        <fullName evidence="6">Crp/Fnr family transcriptional regulator</fullName>
    </submittedName>
</protein>
<dbReference type="Gene3D" id="2.60.120.10">
    <property type="entry name" value="Jelly Rolls"/>
    <property type="match status" value="1"/>
</dbReference>
<feature type="domain" description="HTH crp-type" evidence="5">
    <location>
        <begin position="147"/>
        <end position="223"/>
    </location>
</feature>
<dbReference type="SMART" id="SM00100">
    <property type="entry name" value="cNMP"/>
    <property type="match status" value="1"/>
</dbReference>
<evidence type="ECO:0000259" key="4">
    <source>
        <dbReference type="PROSITE" id="PS50042"/>
    </source>
</evidence>
<accession>A0ABN6KWC8</accession>
<dbReference type="InterPro" id="IPR018490">
    <property type="entry name" value="cNMP-bd_dom_sf"/>
</dbReference>
<dbReference type="InterPro" id="IPR036390">
    <property type="entry name" value="WH_DNA-bd_sf"/>
</dbReference>
<dbReference type="PROSITE" id="PS50042">
    <property type="entry name" value="CNMP_BINDING_3"/>
    <property type="match status" value="1"/>
</dbReference>
<keyword evidence="2" id="KW-0238">DNA-binding</keyword>
<dbReference type="PANTHER" id="PTHR24567">
    <property type="entry name" value="CRP FAMILY TRANSCRIPTIONAL REGULATORY PROTEIN"/>
    <property type="match status" value="1"/>
</dbReference>
<name>A0ABN6KWC8_9FLAO</name>
<dbReference type="RefSeq" id="WP_229329726.1">
    <property type="nucleotide sequence ID" value="NZ_AP025183.1"/>
</dbReference>
<dbReference type="InterPro" id="IPR050397">
    <property type="entry name" value="Env_Response_Regulators"/>
</dbReference>
<keyword evidence="3" id="KW-0804">Transcription</keyword>
<dbReference type="SUPFAM" id="SSF51206">
    <property type="entry name" value="cAMP-binding domain-like"/>
    <property type="match status" value="1"/>
</dbReference>
<evidence type="ECO:0000256" key="1">
    <source>
        <dbReference type="ARBA" id="ARBA00023015"/>
    </source>
</evidence>
<gene>
    <name evidence="6" type="ORF">GENT11_17860</name>
</gene>
<evidence type="ECO:0000256" key="3">
    <source>
        <dbReference type="ARBA" id="ARBA00023163"/>
    </source>
</evidence>
<proteinExistence type="predicted"/>
<reference evidence="6 7" key="2">
    <citation type="journal article" date="2022" name="Microorganisms">
        <title>Complete Genome Sequences of Two Flavobacterium ammonificans Strains and a Flavobacterium ammoniigenes Strain of Ammonifying Bacterioplankton Isolated from Surface River Water.</title>
        <authorList>
            <person name="Suda W."/>
            <person name="Ogata Y."/>
            <person name="Shindo C."/>
            <person name="Watanabe K."/>
        </authorList>
    </citation>
    <scope>NUCLEOTIDE SEQUENCE [LARGE SCALE GENOMIC DNA]</scope>
    <source>
        <strain evidence="6 7">GENT11</strain>
    </source>
</reference>
<dbReference type="Pfam" id="PF00027">
    <property type="entry name" value="cNMP_binding"/>
    <property type="match status" value="1"/>
</dbReference>
<dbReference type="SUPFAM" id="SSF46785">
    <property type="entry name" value="Winged helix' DNA-binding domain"/>
    <property type="match status" value="1"/>
</dbReference>
<dbReference type="InterPro" id="IPR012318">
    <property type="entry name" value="HTH_CRP"/>
</dbReference>
<evidence type="ECO:0000259" key="5">
    <source>
        <dbReference type="PROSITE" id="PS51063"/>
    </source>
</evidence>
<evidence type="ECO:0000313" key="7">
    <source>
        <dbReference type="Proteomes" id="UP001319865"/>
    </source>
</evidence>
<keyword evidence="1" id="KW-0805">Transcription regulation</keyword>
<reference evidence="6 7" key="1">
    <citation type="journal article" date="2022" name="Int. J. Syst. Evol. Microbiol.">
        <title>Flavobacterium ammonificans sp. nov. and Flavobacterium ammoniigenes sp. nov., ammonifying bacteria isolated from surface river water.</title>
        <authorList>
            <person name="Watanabe K."/>
            <person name="Kitamura T."/>
            <person name="Ogata Y."/>
            <person name="Shindo C."/>
            <person name="Suda W."/>
        </authorList>
    </citation>
    <scope>NUCLEOTIDE SEQUENCE [LARGE SCALE GENOMIC DNA]</scope>
    <source>
        <strain evidence="6 7">GENT11</strain>
    </source>
</reference>
<dbReference type="Proteomes" id="UP001319865">
    <property type="component" value="Chromosome"/>
</dbReference>
<dbReference type="SMART" id="SM00419">
    <property type="entry name" value="HTH_CRP"/>
    <property type="match status" value="1"/>
</dbReference>
<feature type="domain" description="Cyclic nucleotide-binding" evidence="4">
    <location>
        <begin position="33"/>
        <end position="91"/>
    </location>
</feature>
<keyword evidence="7" id="KW-1185">Reference proteome</keyword>
<dbReference type="InterPro" id="IPR014710">
    <property type="entry name" value="RmlC-like_jellyroll"/>
</dbReference>
<dbReference type="EMBL" id="AP025183">
    <property type="protein sequence ID" value="BDB53474.1"/>
    <property type="molecule type" value="Genomic_DNA"/>
</dbReference>
<dbReference type="PROSITE" id="PS51063">
    <property type="entry name" value="HTH_CRP_2"/>
    <property type="match status" value="1"/>
</dbReference>
<dbReference type="InterPro" id="IPR000595">
    <property type="entry name" value="cNMP-bd_dom"/>
</dbReference>